<feature type="compositionally biased region" description="Pro residues" evidence="18">
    <location>
        <begin position="956"/>
        <end position="969"/>
    </location>
</feature>
<dbReference type="InterPro" id="IPR036964">
    <property type="entry name" value="RASGEF_cat_dom_sf"/>
</dbReference>
<evidence type="ECO:0000256" key="7">
    <source>
        <dbReference type="ARBA" id="ARBA00022692"/>
    </source>
</evidence>
<evidence type="ECO:0000256" key="5">
    <source>
        <dbReference type="ARBA" id="ARBA00013205"/>
    </source>
</evidence>
<feature type="compositionally biased region" description="Low complexity" evidence="18">
    <location>
        <begin position="1160"/>
        <end position="1182"/>
    </location>
</feature>
<dbReference type="InterPro" id="IPR033121">
    <property type="entry name" value="PEPTIDASE_A1"/>
</dbReference>
<dbReference type="PROSITE" id="PS50261">
    <property type="entry name" value="G_PROTEIN_RECEP_F2_4"/>
    <property type="match status" value="1"/>
</dbReference>
<feature type="compositionally biased region" description="Polar residues" evidence="18">
    <location>
        <begin position="367"/>
        <end position="384"/>
    </location>
</feature>
<dbReference type="PROSITE" id="PS50009">
    <property type="entry name" value="RASGEF_CAT"/>
    <property type="match status" value="1"/>
</dbReference>
<feature type="region of interest" description="Disordered" evidence="18">
    <location>
        <begin position="768"/>
        <end position="866"/>
    </location>
</feature>
<dbReference type="Gene3D" id="2.40.70.10">
    <property type="entry name" value="Acid Proteases"/>
    <property type="match status" value="2"/>
</dbReference>
<feature type="region of interest" description="Disordered" evidence="18">
    <location>
        <begin position="2972"/>
        <end position="2992"/>
    </location>
</feature>
<organism evidence="24 25">
    <name type="scientific">Mortierella alpina</name>
    <name type="common">Oleaginous fungus</name>
    <name type="synonym">Mortierella renispora</name>
    <dbReference type="NCBI Taxonomy" id="64518"/>
    <lineage>
        <taxon>Eukaryota</taxon>
        <taxon>Fungi</taxon>
        <taxon>Fungi incertae sedis</taxon>
        <taxon>Mucoromycota</taxon>
        <taxon>Mortierellomycotina</taxon>
        <taxon>Mortierellomycetes</taxon>
        <taxon>Mortierellales</taxon>
        <taxon>Mortierellaceae</taxon>
        <taxon>Mortierella</taxon>
    </lineage>
</organism>
<feature type="disulfide bond" evidence="15">
    <location>
        <begin position="2665"/>
        <end position="2670"/>
    </location>
</feature>
<dbReference type="EC" id="3.4.23.21" evidence="5"/>
<feature type="compositionally biased region" description="Low complexity" evidence="18">
    <location>
        <begin position="389"/>
        <end position="399"/>
    </location>
</feature>
<protein>
    <recommendedName>
        <fullName evidence="5">rhizopuspepsin</fullName>
        <ecNumber evidence="5">3.4.23.21</ecNumber>
    </recommendedName>
</protein>
<feature type="region of interest" description="Disordered" evidence="18">
    <location>
        <begin position="1594"/>
        <end position="1615"/>
    </location>
</feature>
<evidence type="ECO:0000259" key="23">
    <source>
        <dbReference type="PROSITE" id="PS51767"/>
    </source>
</evidence>
<feature type="region of interest" description="Disordered" evidence="18">
    <location>
        <begin position="175"/>
        <end position="194"/>
    </location>
</feature>
<dbReference type="Pfam" id="PF00026">
    <property type="entry name" value="Asp"/>
    <property type="match status" value="1"/>
</dbReference>
<feature type="region of interest" description="Disordered" evidence="18">
    <location>
        <begin position="234"/>
        <end position="253"/>
    </location>
</feature>
<dbReference type="Gene3D" id="1.20.1070.10">
    <property type="entry name" value="Rhodopsin 7-helix transmembrane proteins"/>
    <property type="match status" value="1"/>
</dbReference>
<feature type="domain" description="G-protein coupled receptors family 2 profile 2" evidence="22">
    <location>
        <begin position="2237"/>
        <end position="2468"/>
    </location>
</feature>
<evidence type="ECO:0000256" key="17">
    <source>
        <dbReference type="RuleBase" id="RU000454"/>
    </source>
</evidence>
<dbReference type="GO" id="GO:0006508">
    <property type="term" value="P:proteolysis"/>
    <property type="evidence" value="ECO:0007669"/>
    <property type="project" value="UniProtKB-KW"/>
</dbReference>
<feature type="region of interest" description="Disordered" evidence="18">
    <location>
        <begin position="883"/>
        <end position="972"/>
    </location>
</feature>
<evidence type="ECO:0000256" key="12">
    <source>
        <dbReference type="ARBA" id="ARBA00023136"/>
    </source>
</evidence>
<dbReference type="InterPro" id="IPR017981">
    <property type="entry name" value="GPCR_2-like_7TM"/>
</dbReference>
<dbReference type="InterPro" id="IPR001969">
    <property type="entry name" value="Aspartic_peptidase_AS"/>
</dbReference>
<evidence type="ECO:0000313" key="25">
    <source>
        <dbReference type="Proteomes" id="UP000717515"/>
    </source>
</evidence>
<keyword evidence="13" id="KW-0675">Receptor</keyword>
<feature type="transmembrane region" description="Helical" evidence="19">
    <location>
        <begin position="2242"/>
        <end position="2264"/>
    </location>
</feature>
<feature type="compositionally biased region" description="Polar residues" evidence="18">
    <location>
        <begin position="913"/>
        <end position="924"/>
    </location>
</feature>
<evidence type="ECO:0000256" key="13">
    <source>
        <dbReference type="ARBA" id="ARBA00023170"/>
    </source>
</evidence>
<evidence type="ECO:0000256" key="9">
    <source>
        <dbReference type="ARBA" id="ARBA00022750"/>
    </source>
</evidence>
<feature type="region of interest" description="Disordered" evidence="18">
    <location>
        <begin position="1074"/>
        <end position="1096"/>
    </location>
</feature>
<dbReference type="InterPro" id="IPR021109">
    <property type="entry name" value="Peptidase_aspartic_dom_sf"/>
</dbReference>
<evidence type="ECO:0000256" key="2">
    <source>
        <dbReference type="ARBA" id="ARBA00004141"/>
    </source>
</evidence>
<evidence type="ECO:0000256" key="8">
    <source>
        <dbReference type="ARBA" id="ARBA00022729"/>
    </source>
</evidence>
<name>A0A9P8AAW6_MORAP</name>
<evidence type="ECO:0000259" key="20">
    <source>
        <dbReference type="PROSITE" id="PS50009"/>
    </source>
</evidence>
<evidence type="ECO:0000256" key="1">
    <source>
        <dbReference type="ARBA" id="ARBA00001130"/>
    </source>
</evidence>
<dbReference type="SMART" id="SM00229">
    <property type="entry name" value="RasGEFN"/>
    <property type="match status" value="1"/>
</dbReference>
<feature type="compositionally biased region" description="Gly residues" evidence="18">
    <location>
        <begin position="2974"/>
        <end position="2985"/>
    </location>
</feature>
<dbReference type="GO" id="GO:0007166">
    <property type="term" value="P:cell surface receptor signaling pathway"/>
    <property type="evidence" value="ECO:0007669"/>
    <property type="project" value="InterPro"/>
</dbReference>
<dbReference type="GO" id="GO:0016020">
    <property type="term" value="C:membrane"/>
    <property type="evidence" value="ECO:0007669"/>
    <property type="project" value="UniProtKB-SubCell"/>
</dbReference>
<evidence type="ECO:0000256" key="10">
    <source>
        <dbReference type="ARBA" id="ARBA00022801"/>
    </source>
</evidence>
<reference evidence="24" key="1">
    <citation type="submission" date="2021-07" db="EMBL/GenBank/DDBJ databases">
        <title>Draft genome of Mortierella alpina, strain LL118, isolated from an aspen leaf litter sample.</title>
        <authorList>
            <person name="Yang S."/>
            <person name="Vinatzer B.A."/>
        </authorList>
    </citation>
    <scope>NUCLEOTIDE SEQUENCE</scope>
    <source>
        <strain evidence="24">LL118</strain>
    </source>
</reference>
<dbReference type="Gene3D" id="1.20.870.10">
    <property type="entry name" value="Son of sevenless (SoS) protein Chain: S domain 1"/>
    <property type="match status" value="1"/>
</dbReference>
<feature type="region of interest" description="Disordered" evidence="18">
    <location>
        <begin position="135"/>
        <end position="170"/>
    </location>
</feature>
<comment type="subcellular location">
    <subcellularLocation>
        <location evidence="2">Membrane</location>
        <topology evidence="2">Multi-pass membrane protein</topology>
    </subcellularLocation>
</comment>
<proteinExistence type="inferred from homology"/>
<feature type="domain" description="Ras-GEF" evidence="20">
    <location>
        <begin position="1555"/>
        <end position="1831"/>
    </location>
</feature>
<evidence type="ECO:0000313" key="24">
    <source>
        <dbReference type="EMBL" id="KAG9325751.1"/>
    </source>
</evidence>
<feature type="compositionally biased region" description="Polar residues" evidence="18">
    <location>
        <begin position="1232"/>
        <end position="1241"/>
    </location>
</feature>
<comment type="catalytic activity">
    <reaction evidence="1">
        <text>Hydrolysis of proteins with broad specificity similar to that of pepsin A, preferring hydrophobic residues at P1 and P1'. Clots milk and activates trypsinogen. Does not cleave 4-Gln-|-His-5, but does cleave 10-His-|-Leu-11 and 12-Val-|-Glu-13 in B chain of insulin.</text>
        <dbReference type="EC" id="3.4.23.21"/>
    </reaction>
</comment>
<dbReference type="PANTHER" id="PTHR47966">
    <property type="entry name" value="BETA-SITE APP-CLEAVING ENZYME, ISOFORM A-RELATED"/>
    <property type="match status" value="1"/>
</dbReference>
<feature type="active site" evidence="14">
    <location>
        <position position="2840"/>
    </location>
</feature>
<feature type="transmembrane region" description="Helical" evidence="19">
    <location>
        <begin position="2443"/>
        <end position="2465"/>
    </location>
</feature>
<feature type="compositionally biased region" description="Polar residues" evidence="18">
    <location>
        <begin position="936"/>
        <end position="948"/>
    </location>
</feature>
<keyword evidence="12 19" id="KW-0472">Membrane</keyword>
<feature type="domain" description="N-terminal Ras-GEF" evidence="21">
    <location>
        <begin position="1351"/>
        <end position="1479"/>
    </location>
</feature>
<evidence type="ECO:0000256" key="18">
    <source>
        <dbReference type="SAM" id="MobiDB-lite"/>
    </source>
</evidence>
<feature type="transmembrane region" description="Helical" evidence="19">
    <location>
        <begin position="2276"/>
        <end position="2298"/>
    </location>
</feature>
<dbReference type="PROSITE" id="PS50212">
    <property type="entry name" value="RASGEF_NTER"/>
    <property type="match status" value="1"/>
</dbReference>
<evidence type="ECO:0000256" key="6">
    <source>
        <dbReference type="ARBA" id="ARBA00022670"/>
    </source>
</evidence>
<dbReference type="Pfam" id="PF00617">
    <property type="entry name" value="RasGEF"/>
    <property type="match status" value="1"/>
</dbReference>
<dbReference type="GO" id="GO:0004190">
    <property type="term" value="F:aspartic-type endopeptidase activity"/>
    <property type="evidence" value="ECO:0007669"/>
    <property type="project" value="UniProtKB-KW"/>
</dbReference>
<feature type="compositionally biased region" description="Low complexity" evidence="18">
    <location>
        <begin position="1128"/>
        <end position="1138"/>
    </location>
</feature>
<dbReference type="InterPro" id="IPR001895">
    <property type="entry name" value="RASGEF_cat_dom"/>
</dbReference>
<feature type="compositionally biased region" description="Polar residues" evidence="18">
    <location>
        <begin position="175"/>
        <end position="185"/>
    </location>
</feature>
<feature type="compositionally biased region" description="Basic residues" evidence="18">
    <location>
        <begin position="234"/>
        <end position="244"/>
    </location>
</feature>
<feature type="region of interest" description="Disordered" evidence="18">
    <location>
        <begin position="311"/>
        <end position="399"/>
    </location>
</feature>
<comment type="caution">
    <text evidence="24">The sequence shown here is derived from an EMBL/GenBank/DDBJ whole genome shotgun (WGS) entry which is preliminary data.</text>
</comment>
<feature type="compositionally biased region" description="Basic and acidic residues" evidence="18">
    <location>
        <begin position="159"/>
        <end position="168"/>
    </location>
</feature>
<evidence type="ECO:0000256" key="14">
    <source>
        <dbReference type="PIRSR" id="PIRSR601461-1"/>
    </source>
</evidence>
<comment type="similarity">
    <text evidence="3 17">Belongs to the peptidase A1 family.</text>
</comment>
<feature type="region of interest" description="Disordered" evidence="18">
    <location>
        <begin position="89"/>
        <end position="121"/>
    </location>
</feature>
<feature type="domain" description="Peptidase A1" evidence="23">
    <location>
        <begin position="2634"/>
        <end position="2949"/>
    </location>
</feature>
<evidence type="ECO:0000256" key="15">
    <source>
        <dbReference type="PIRSR" id="PIRSR601461-2"/>
    </source>
</evidence>
<dbReference type="SUPFAM" id="SSF48366">
    <property type="entry name" value="Ras GEF"/>
    <property type="match status" value="1"/>
</dbReference>
<feature type="transmembrane region" description="Helical" evidence="19">
    <location>
        <begin position="2380"/>
        <end position="2404"/>
    </location>
</feature>
<keyword evidence="9 17" id="KW-0064">Aspartyl protease</keyword>
<evidence type="ECO:0000259" key="22">
    <source>
        <dbReference type="PROSITE" id="PS50261"/>
    </source>
</evidence>
<keyword evidence="6 17" id="KW-0645">Protease</keyword>
<sequence>MATTSSSSSLKESLKSSLRSASLFGSKRHNRLPLPFLHGEKASSDINLEQHQKHQQNLASTISLSVAQPSRMQQVEYMADASQSFSLPVADLSPHPFDMPSNHGPTQTLAPQKQTLSSKRSRPPLAEILTAHISSAPAASSKSASAATAASNASHRHRQTDGDSDLKSNDISFKSIKSTNTSNHNRNTEDPAHHVHDRIYPLAGRSEVCSSSSIPLSEDKNSRQLSTTLARVPSKRMGTRRIKAPRAASRGHLSKEVKAIRVRIRKLWQDPHQVDFTKNRRDPKNQYMLLEESLTGILQIVPPIIQNAKEPSTAMPFSHPGAFPEPDTFQPPMLPLPANMAESSAATATVAASSNPPSPTPAHSLPVPTSSRSKSNGSTPSTPVHTRARTTSSNSTSTISATRFQIATSILQPPEPPLTDVAQPTILSPTSIASLGEPALSTITASMANPSVPGLQLQSSITPRLADSNHILISKLLSLSNAFTGAIRTLCEQQNEKVLRFDDDMIMELLTRWEQEADIDNPDQEPANSSTTSLVTLGATNALERYQITVARVWEETEAILCNIRKIRDIVEYGRVQSYSDFDDDDSEEEVIERDAETKKNLYKTLLDHANGLVTVLGEFLECVSGIQRLVGTIKTQRRSMDNRRGYENQSVLSQSDYGLEGQLSIVDFLADEPRPIRHLDPAMMRKLKRKTPFKSMADKVRRSLSDFAKRSTSSLLTIFPPLGDGTNEGFHWDSYSEGDSESDEWLTAAAMSSTLFADEEYFLRSFSPPESPGFRAERHRRQHRRMSSHDSSRMLDQYWPGSTRLGLSDDSLSPTNPSSPFTASSSSAMIDSQSMAMSRSTSHERAGEPSSARYRAASTNSPTALRTSLESLRETREFMSSLPFGNDSFMSPPASSRPEGQKRSSIFRRRSSQTPAYTATSISAPIPAATRPFSVHSSGSESLTPSRHNYKARPPRPPGALPPMPPSPTHSYFKADEFMQETASFKQTSANRTSSYLATRSTSPHQSTPLVLDSPFTRQTSIRMGNDRNRYSVRMPADDLPDPAPINARNFPASFWRRRSYSDVLERNWKSFQPSGVSSEASTQSTPIASEFEQDLRSSQRLTSFEFMVPYFSNGRSNQGSRPGSGTMSSFSRPTSTSRRHSSPLTHGAEKALADALSRRLSVSSQQSEKSSSQASNSRSSVHMMPTVEESSHSNKRHGQEFASGPSIGSTEQQPASAPVSLSVPSRPRFNQRSISQDNTRLGVKGKDRSMADRYRAPALSDSRLNAEGGRRSGSVSRFGDMKKAWEILNLDVKRINQYSHLRVYAKAYTAQNNHWAFSHPNALRSATSPRVLHICENGADVLVLEMFAGHLQVVAGQLEKLVERLADENAQDAEYVNCFLLSHSFFIDSEDLLDRLIARFHIQPRQGEILYFERWQMVIQCKILCVLQRWIQIQYEDFELNPSLLKTMKKFLEVDVRTCGFVMEAEFIEKNIVHKSLSPIKNCSVIMEQGRFCLQRSRTRKLSLSKAHNRGMPGSPGLLSPYLETVPPSPFEPEIQCGQAPELLLESPIMRLDTLYLARYLTLADMKAFRSITVFELMSGWWKRRQAADNRTWENETEADSRSGSGASEAGDAEDGAIEAFTRRANMLSYWVAHEILSLAETKRRKQLIKKFIEVAKICRSLNNLHTAMFIISALSSTPVQRLTSTWKLVSARDMDTLRDLETLLDPSGNMRHYRQAIAEAEAPTIPFLPILLKDITFILDGNSTMIASRVNVGSEAMDSGAGPGPAAEADNSIEIQAMDNGATGGQLVNFDKFRRLTQYVENAVEMARSVDYSFDHQLLRQARVFHPSGSSSSVHGGPNDADSALGSVQSGRQGNSSGISSSSRYYRGALDEISDIVEHRLVQASGLIDSHQTLIEVEFSTKPKSSNGLWKGGVVGGSSGSGIGSSGSVQGSSMGETVIRSVQGEEEYLMGLSMLCAVYNGTYCQGFVDYQVWLPDGATVALVEQGLNATGIEMVFQLPDPCKSTFLSYACSVAYPRPVASGQSHSFNVLFACGSSCQAVNQACGADVAYLQQLGRVPASPSILPDCKAPIQNTDQYPQGAIPHQPDNSCNAIPFQSTNSTCSAPMAECASPFVRDLVFHSTNGLQNTDDAVCGCGCCLPCPQTNSFYKPGLLDRGFLVTDILKGVSAGLSLILVISYLVLPGKLQHPSNLILFAAISTCIFSAAVAPSYGNPRRIQCSANGITPASSYNNPLCTAQGAWLLFGAISTTAWLSMVIVNLHMHTVWNSNWLSQRAWISHIIGWVVPASFAAIAVVTKSIGWNNSNMCMATQDSSNVLLFIPLGVIMIPSILLHIATFAHIIRVTLQSENSETVSHSTLSSGKAARISHRRHVMNAIRIQWRAAVLALVVSGSVLVYWAFYLVEGGKTDMSWMSTWQLCIFLGGGDQEQCGRQFARGHVPDFHFMMVAEGLVSTTGLWIFLLFFKGSLMQEWRDMISGWICCGGRRTRKREEDQFYALDLDVSIETEHQLQHQHHRRTVLHTLAESSQQPIAHPVSAEPLRESTATASEPLVRRSRLYQPPEGATLYLPAAGSRDPTSPPPVSPATGIGGGLMSFTSKAKVSPGKNSTTGNGASKTPNIISVPLQDLNADTVYIGTIAFGTPAQNFTMVFDSGSSDMWVPSQACATPVCLTLMRFNHTASSTYHVEAKPLDVKYGDGSHISGTTGMDRMLISGNSIANQSFGMATVDDSTIAKKGVEGVVGLGFGRVANVKGFITVVETMLARKMIVQPIVSIWLGRQRMGGANEGSGGAVIFGGVDTTKYVGNFTWAPVTDKNAWKIRFDAVSLAGKNLDLSGDALIDSGTSLIVVPAKVASYYHGLIPGALEVPQVGWIIPCNTSMGDLNFTIGGQQFRVPSEEQVVLFRIPGYAEYCKSAVEASAYADTEWILGASFLKNVYSVFDYRSLAVGFAHPSNIYNSLANVTLLPNLSNLPHGQGNGSNGTQGGGDESRGGQSSSAPSIFAFQSVLYTCMATAVAALVSTGFY</sequence>
<dbReference type="PROSITE" id="PS51767">
    <property type="entry name" value="PEPTIDASE_A1"/>
    <property type="match status" value="1"/>
</dbReference>
<dbReference type="InterPro" id="IPR000651">
    <property type="entry name" value="Ras-like_Gua-exchang_fac_N"/>
</dbReference>
<dbReference type="CDD" id="cd05471">
    <property type="entry name" value="pepsin_like"/>
    <property type="match status" value="1"/>
</dbReference>
<dbReference type="SMART" id="SM00147">
    <property type="entry name" value="RasGEF"/>
    <property type="match status" value="1"/>
</dbReference>
<dbReference type="InterPro" id="IPR034164">
    <property type="entry name" value="Pepsin-like_dom"/>
</dbReference>
<feature type="region of interest" description="Disordered" evidence="18">
    <location>
        <begin position="2527"/>
        <end position="2620"/>
    </location>
</feature>
<feature type="compositionally biased region" description="Polar residues" evidence="18">
    <location>
        <begin position="103"/>
        <end position="118"/>
    </location>
</feature>
<keyword evidence="15" id="KW-1015">Disulfide bond</keyword>
<feature type="transmembrane region" description="Helical" evidence="19">
    <location>
        <begin position="2165"/>
        <end position="2184"/>
    </location>
</feature>
<feature type="compositionally biased region" description="Basic and acidic residues" evidence="18">
    <location>
        <begin position="1246"/>
        <end position="1257"/>
    </location>
</feature>
<feature type="active site" evidence="14">
    <location>
        <position position="2652"/>
    </location>
</feature>
<feature type="region of interest" description="Disordered" evidence="18">
    <location>
        <begin position="1115"/>
        <end position="1277"/>
    </location>
</feature>
<keyword evidence="11 19" id="KW-1133">Transmembrane helix</keyword>
<dbReference type="Pfam" id="PF00618">
    <property type="entry name" value="RasGEF_N"/>
    <property type="match status" value="1"/>
</dbReference>
<keyword evidence="10 17" id="KW-0378">Hydrolase</keyword>
<dbReference type="GO" id="GO:0004888">
    <property type="term" value="F:transmembrane signaling receptor activity"/>
    <property type="evidence" value="ECO:0007669"/>
    <property type="project" value="InterPro"/>
</dbReference>
<gene>
    <name evidence="24" type="ORF">KVV02_003623</name>
</gene>
<feature type="compositionally biased region" description="Low complexity" evidence="18">
    <location>
        <begin position="1852"/>
        <end position="1866"/>
    </location>
</feature>
<feature type="transmembrane region" description="Helical" evidence="19">
    <location>
        <begin position="2999"/>
        <end position="3022"/>
    </location>
</feature>
<dbReference type="PRINTS" id="PR00792">
    <property type="entry name" value="PEPSIN"/>
</dbReference>
<feature type="compositionally biased region" description="Polar residues" evidence="18">
    <location>
        <begin position="1115"/>
        <end position="1127"/>
    </location>
</feature>
<evidence type="ECO:0000256" key="19">
    <source>
        <dbReference type="SAM" id="Phobius"/>
    </source>
</evidence>
<feature type="compositionally biased region" description="Low complexity" evidence="18">
    <location>
        <begin position="1830"/>
        <end position="1841"/>
    </location>
</feature>
<keyword evidence="16" id="KW-0344">Guanine-nucleotide releasing factor</keyword>
<dbReference type="InterPro" id="IPR023578">
    <property type="entry name" value="Ras_GEF_dom_sf"/>
</dbReference>
<feature type="compositionally biased region" description="Basic residues" evidence="18">
    <location>
        <begin position="778"/>
        <end position="787"/>
    </location>
</feature>
<feature type="region of interest" description="Disordered" evidence="18">
    <location>
        <begin position="1830"/>
        <end position="1866"/>
    </location>
</feature>
<evidence type="ECO:0000256" key="16">
    <source>
        <dbReference type="PROSITE-ProRule" id="PRU00168"/>
    </source>
</evidence>
<dbReference type="SUPFAM" id="SSF50630">
    <property type="entry name" value="Acid proteases"/>
    <property type="match status" value="1"/>
</dbReference>
<evidence type="ECO:0000259" key="21">
    <source>
        <dbReference type="PROSITE" id="PS50212"/>
    </source>
</evidence>
<keyword evidence="7 19" id="KW-0812">Transmembrane</keyword>
<dbReference type="CDD" id="cd06224">
    <property type="entry name" value="REM"/>
    <property type="match status" value="1"/>
</dbReference>
<dbReference type="FunFam" id="2.40.70.10:FF:000115">
    <property type="entry name" value="Lysosomal aspartic protease"/>
    <property type="match status" value="1"/>
</dbReference>
<dbReference type="Proteomes" id="UP000717515">
    <property type="component" value="Unassembled WGS sequence"/>
</dbReference>
<dbReference type="Gene3D" id="1.10.2000.10">
    <property type="entry name" value="Frizzled cysteine-rich domain"/>
    <property type="match status" value="1"/>
</dbReference>
<dbReference type="PROSITE" id="PS00141">
    <property type="entry name" value="ASP_PROTEASE"/>
    <property type="match status" value="2"/>
</dbReference>
<feature type="compositionally biased region" description="Low complexity" evidence="18">
    <location>
        <begin position="135"/>
        <end position="153"/>
    </location>
</feature>
<feature type="compositionally biased region" description="Low complexity" evidence="18">
    <location>
        <begin position="343"/>
        <end position="355"/>
    </location>
</feature>
<accession>A0A9P8AAW6</accession>
<dbReference type="GO" id="GO:0005085">
    <property type="term" value="F:guanyl-nucleotide exchange factor activity"/>
    <property type="evidence" value="ECO:0007669"/>
    <property type="project" value="UniProtKB-KW"/>
</dbReference>
<comment type="similarity">
    <text evidence="4">Belongs to the G-protein coupled receptor Fz/Smo family.</text>
</comment>
<evidence type="ECO:0000256" key="3">
    <source>
        <dbReference type="ARBA" id="ARBA00007447"/>
    </source>
</evidence>
<feature type="transmembrane region" description="Helical" evidence="19">
    <location>
        <begin position="2196"/>
        <end position="2214"/>
    </location>
</feature>
<dbReference type="PANTHER" id="PTHR47966:SF51">
    <property type="entry name" value="BETA-SITE APP-CLEAVING ENZYME, ISOFORM A-RELATED"/>
    <property type="match status" value="1"/>
</dbReference>
<evidence type="ECO:0000256" key="4">
    <source>
        <dbReference type="ARBA" id="ARBA00008077"/>
    </source>
</evidence>
<dbReference type="EMBL" id="JAIFTL010000033">
    <property type="protein sequence ID" value="KAG9325751.1"/>
    <property type="molecule type" value="Genomic_DNA"/>
</dbReference>
<feature type="compositionally biased region" description="Polar residues" evidence="18">
    <location>
        <begin position="2595"/>
        <end position="2620"/>
    </location>
</feature>
<dbReference type="Pfam" id="PF01534">
    <property type="entry name" value="Frizzled"/>
    <property type="match status" value="1"/>
</dbReference>
<dbReference type="InterPro" id="IPR000539">
    <property type="entry name" value="Frizzled/Smoothened_7TM"/>
</dbReference>
<dbReference type="GO" id="GO:0007264">
    <property type="term" value="P:small GTPase-mediated signal transduction"/>
    <property type="evidence" value="ECO:0007669"/>
    <property type="project" value="InterPro"/>
</dbReference>
<feature type="compositionally biased region" description="Polar residues" evidence="18">
    <location>
        <begin position="1074"/>
        <end position="1089"/>
    </location>
</feature>
<feature type="compositionally biased region" description="Low complexity" evidence="18">
    <location>
        <begin position="1216"/>
        <end position="1230"/>
    </location>
</feature>
<keyword evidence="8" id="KW-0732">Signal</keyword>
<dbReference type="InterPro" id="IPR001461">
    <property type="entry name" value="Aspartic_peptidase_A1"/>
</dbReference>
<dbReference type="Gene3D" id="1.10.840.10">
    <property type="entry name" value="Ras guanine-nucleotide exchange factors catalytic domain"/>
    <property type="match status" value="1"/>
</dbReference>
<feature type="transmembrane region" description="Helical" evidence="19">
    <location>
        <begin position="2318"/>
        <end position="2343"/>
    </location>
</feature>
<feature type="compositionally biased region" description="Low complexity" evidence="18">
    <location>
        <begin position="814"/>
        <end position="839"/>
    </location>
</feature>
<dbReference type="InterPro" id="IPR036790">
    <property type="entry name" value="Frizzled_dom_sf"/>
</dbReference>
<evidence type="ECO:0000256" key="11">
    <source>
        <dbReference type="ARBA" id="ARBA00022989"/>
    </source>
</evidence>